<feature type="transmembrane region" description="Helical" evidence="1">
    <location>
        <begin position="92"/>
        <end position="114"/>
    </location>
</feature>
<evidence type="ECO:0000256" key="1">
    <source>
        <dbReference type="SAM" id="Phobius"/>
    </source>
</evidence>
<keyword evidence="3" id="KW-1185">Reference proteome</keyword>
<comment type="caution">
    <text evidence="2">The sequence shown here is derived from an EMBL/GenBank/DDBJ whole genome shotgun (WGS) entry which is preliminary data.</text>
</comment>
<keyword evidence="1" id="KW-1133">Transmembrane helix</keyword>
<name>A0ABV9TFF8_9MICC</name>
<evidence type="ECO:0000313" key="3">
    <source>
        <dbReference type="Proteomes" id="UP001595797"/>
    </source>
</evidence>
<evidence type="ECO:0000313" key="2">
    <source>
        <dbReference type="EMBL" id="MFC4902170.1"/>
    </source>
</evidence>
<dbReference type="EMBL" id="JBHSIW010000002">
    <property type="protein sequence ID" value="MFC4902170.1"/>
    <property type="molecule type" value="Genomic_DNA"/>
</dbReference>
<feature type="transmembrane region" description="Helical" evidence="1">
    <location>
        <begin position="30"/>
        <end position="48"/>
    </location>
</feature>
<gene>
    <name evidence="2" type="ORF">ACFPCS_01150</name>
</gene>
<protein>
    <submittedName>
        <fullName evidence="2">Uncharacterized protein</fullName>
    </submittedName>
</protein>
<reference evidence="3" key="1">
    <citation type="journal article" date="2019" name="Int. J. Syst. Evol. Microbiol.">
        <title>The Global Catalogue of Microorganisms (GCM) 10K type strain sequencing project: providing services to taxonomists for standard genome sequencing and annotation.</title>
        <authorList>
            <consortium name="The Broad Institute Genomics Platform"/>
            <consortium name="The Broad Institute Genome Sequencing Center for Infectious Disease"/>
            <person name="Wu L."/>
            <person name="Ma J."/>
        </authorList>
    </citation>
    <scope>NUCLEOTIDE SEQUENCE [LARGE SCALE GENOMIC DNA]</scope>
    <source>
        <strain evidence="3">CGMCC 4.6946</strain>
    </source>
</reference>
<keyword evidence="1" id="KW-0812">Transmembrane</keyword>
<keyword evidence="1" id="KW-0472">Membrane</keyword>
<accession>A0ABV9TFF8</accession>
<organism evidence="2 3">
    <name type="scientific">Kocuria oceani</name>
    <dbReference type="NCBI Taxonomy" id="988827"/>
    <lineage>
        <taxon>Bacteria</taxon>
        <taxon>Bacillati</taxon>
        <taxon>Actinomycetota</taxon>
        <taxon>Actinomycetes</taxon>
        <taxon>Micrococcales</taxon>
        <taxon>Micrococcaceae</taxon>
        <taxon>Kocuria</taxon>
    </lineage>
</organism>
<proteinExistence type="predicted"/>
<dbReference type="RefSeq" id="WP_139318617.1">
    <property type="nucleotide sequence ID" value="NZ_JARAMH010000009.1"/>
</dbReference>
<feature type="transmembrane region" description="Helical" evidence="1">
    <location>
        <begin position="60"/>
        <end position="80"/>
    </location>
</feature>
<sequence length="165" mass="17953">MTTERSHDGTTSSATSVPPRTRPRYWVLQVLLRVVPVVVVLQGSFEVLLRNNWFVTDSPYMPGLVAAMLAFVPAGIWAVADGYRYVPTPQVVALWAAAGAMVAVVNLVYGYMMGLWGMVLDLPLGDLARMVEPLFVHAVMYAAPAALLALLGAGLYRYRESHASS</sequence>
<dbReference type="Proteomes" id="UP001595797">
    <property type="component" value="Unassembled WGS sequence"/>
</dbReference>
<feature type="transmembrane region" description="Helical" evidence="1">
    <location>
        <begin position="134"/>
        <end position="156"/>
    </location>
</feature>